<dbReference type="RefSeq" id="WP_256614172.1">
    <property type="nucleotide sequence ID" value="NZ_JANIBK010000016.1"/>
</dbReference>
<sequence>MEAKHYWREASLMMRVYVVCEGPTEETFVRNVLAPKLAHQQIFLTGRGVTTSRGHRGGALNYDRVKLFILNCLKEENATIITTFFDLYGLEKRFPGYEKSQAIIDVYQRTQFLEQALKDDIAQSNNTYLNRFVPYIQPYEFEGLLFSDISKLTDIHSEWSKALIKLQADRSDFETPEHINNSYETKPSERIKKALESVQIFASSKKSYRKTYHGPLAIQNIGIDKLCAECKHFADWYQQLTDLGTA</sequence>
<dbReference type="Proteomes" id="UP001524586">
    <property type="component" value="Unassembled WGS sequence"/>
</dbReference>
<dbReference type="Pfam" id="PF14103">
    <property type="entry name" value="DUF4276"/>
    <property type="match status" value="1"/>
</dbReference>
<name>A0ABT1U1W4_9GAMM</name>
<accession>A0ABT1U1W4</accession>
<protein>
    <submittedName>
        <fullName evidence="1">DUF4276 family protein</fullName>
    </submittedName>
</protein>
<comment type="caution">
    <text evidence="1">The sequence shown here is derived from an EMBL/GenBank/DDBJ whole genome shotgun (WGS) entry which is preliminary data.</text>
</comment>
<dbReference type="InterPro" id="IPR025455">
    <property type="entry name" value="DUF4276"/>
</dbReference>
<dbReference type="EMBL" id="JANIBK010000016">
    <property type="protein sequence ID" value="MCQ8127817.1"/>
    <property type="molecule type" value="Genomic_DNA"/>
</dbReference>
<keyword evidence="2" id="KW-1185">Reference proteome</keyword>
<reference evidence="1 2" key="1">
    <citation type="submission" date="2022-07" db="EMBL/GenBank/DDBJ databases">
        <title>Methylomonas rivi sp. nov., Methylomonas rosea sp. nov., Methylomonas aureus sp. nov. and Methylomonas subterranea sp. nov., four novel methanotrophs isolated from a freshwater creek and the deep terrestrial subsurface.</title>
        <authorList>
            <person name="Abin C."/>
            <person name="Sankaranarayanan K."/>
            <person name="Garner C."/>
            <person name="Sindelar R."/>
            <person name="Kotary K."/>
            <person name="Garner R."/>
            <person name="Barclay S."/>
            <person name="Lawson P."/>
            <person name="Krumholz L."/>
        </authorList>
    </citation>
    <scope>NUCLEOTIDE SEQUENCE [LARGE SCALE GENOMIC DNA]</scope>
    <source>
        <strain evidence="1 2">WSC-6</strain>
    </source>
</reference>
<evidence type="ECO:0000313" key="2">
    <source>
        <dbReference type="Proteomes" id="UP001524586"/>
    </source>
</evidence>
<gene>
    <name evidence="1" type="ORF">NP596_05025</name>
</gene>
<organism evidence="1 2">
    <name type="scientific">Methylomonas rivi</name>
    <dbReference type="NCBI Taxonomy" id="2952226"/>
    <lineage>
        <taxon>Bacteria</taxon>
        <taxon>Pseudomonadati</taxon>
        <taxon>Pseudomonadota</taxon>
        <taxon>Gammaproteobacteria</taxon>
        <taxon>Methylococcales</taxon>
        <taxon>Methylococcaceae</taxon>
        <taxon>Methylomonas</taxon>
    </lineage>
</organism>
<proteinExistence type="predicted"/>
<evidence type="ECO:0000313" key="1">
    <source>
        <dbReference type="EMBL" id="MCQ8127817.1"/>
    </source>
</evidence>